<keyword evidence="3" id="KW-0067">ATP-binding</keyword>
<feature type="compositionally biased region" description="Basic and acidic residues" evidence="5">
    <location>
        <begin position="592"/>
        <end position="612"/>
    </location>
</feature>
<dbReference type="Gene3D" id="3.40.50.10810">
    <property type="entry name" value="Tandem AAA-ATPase domain"/>
    <property type="match status" value="1"/>
</dbReference>
<reference evidence="7 8" key="1">
    <citation type="submission" date="2022-12" db="EMBL/GenBank/DDBJ databases">
        <title>Chromosome-level genome of Tegillarca granosa.</title>
        <authorList>
            <person name="Kim J."/>
        </authorList>
    </citation>
    <scope>NUCLEOTIDE SEQUENCE [LARGE SCALE GENOMIC DNA]</scope>
    <source>
        <strain evidence="7">Teg-2019</strain>
        <tissue evidence="7">Adductor muscle</tissue>
    </source>
</reference>
<feature type="coiled-coil region" evidence="4">
    <location>
        <begin position="374"/>
        <end position="401"/>
    </location>
</feature>
<evidence type="ECO:0000256" key="1">
    <source>
        <dbReference type="ARBA" id="ARBA00022741"/>
    </source>
</evidence>
<proteinExistence type="predicted"/>
<feature type="region of interest" description="Disordered" evidence="5">
    <location>
        <begin position="584"/>
        <end position="612"/>
    </location>
</feature>
<feature type="compositionally biased region" description="Low complexity" evidence="5">
    <location>
        <begin position="255"/>
        <end position="271"/>
    </location>
</feature>
<dbReference type="InterPro" id="IPR038718">
    <property type="entry name" value="SNF2-like_sf"/>
</dbReference>
<protein>
    <recommendedName>
        <fullName evidence="6">Helicase ATP-binding domain-containing protein</fullName>
    </recommendedName>
</protein>
<organism evidence="7 8">
    <name type="scientific">Tegillarca granosa</name>
    <name type="common">Malaysian cockle</name>
    <name type="synonym">Anadara granosa</name>
    <dbReference type="NCBI Taxonomy" id="220873"/>
    <lineage>
        <taxon>Eukaryota</taxon>
        <taxon>Metazoa</taxon>
        <taxon>Spiralia</taxon>
        <taxon>Lophotrochozoa</taxon>
        <taxon>Mollusca</taxon>
        <taxon>Bivalvia</taxon>
        <taxon>Autobranchia</taxon>
        <taxon>Pteriomorphia</taxon>
        <taxon>Arcoida</taxon>
        <taxon>Arcoidea</taxon>
        <taxon>Arcidae</taxon>
        <taxon>Tegillarca</taxon>
    </lineage>
</organism>
<feature type="region of interest" description="Disordered" evidence="5">
    <location>
        <begin position="80"/>
        <end position="290"/>
    </location>
</feature>
<dbReference type="PANTHER" id="PTHR45626:SF50">
    <property type="entry name" value="TRANSCRIPTION TERMINATION FACTOR 2"/>
    <property type="match status" value="1"/>
</dbReference>
<feature type="domain" description="Helicase ATP-binding" evidence="6">
    <location>
        <begin position="498"/>
        <end position="676"/>
    </location>
</feature>
<dbReference type="Proteomes" id="UP001217089">
    <property type="component" value="Unassembled WGS sequence"/>
</dbReference>
<dbReference type="InterPro" id="IPR027417">
    <property type="entry name" value="P-loop_NTPase"/>
</dbReference>
<feature type="compositionally biased region" description="Basic and acidic residues" evidence="5">
    <location>
        <begin position="147"/>
        <end position="156"/>
    </location>
</feature>
<dbReference type="SUPFAM" id="SSF52540">
    <property type="entry name" value="P-loop containing nucleoside triphosphate hydrolases"/>
    <property type="match status" value="1"/>
</dbReference>
<gene>
    <name evidence="7" type="ORF">KUTeg_004899</name>
</gene>
<evidence type="ECO:0000256" key="2">
    <source>
        <dbReference type="ARBA" id="ARBA00022801"/>
    </source>
</evidence>
<dbReference type="InterPro" id="IPR000330">
    <property type="entry name" value="SNF2_N"/>
</dbReference>
<evidence type="ECO:0000259" key="6">
    <source>
        <dbReference type="PROSITE" id="PS51192"/>
    </source>
</evidence>
<accession>A0ABQ9FMS9</accession>
<keyword evidence="1" id="KW-0547">Nucleotide-binding</keyword>
<sequence length="694" mass="76938">MLSQNSRFFMHDMETVLCTKHRYIIDLQALITEKHNGGRRQYYRCKGLEILNEKVKDLDDEKSESVVESLANLSIEAGHRGGSEITSKEEYKHGQVQRNQKMSKLKLKKSSSDSEKESQKDHEPKEKNTSDANKADKRPKSSPSTGKSEKKAEKLSPFKQTSPKTAEEPLTDFERMLASGDKPVTKPSKSPRKFSESPKKASPKCKSSSDKSDTSTTPKSFADLVDTKETSENTADLPLSERIRLKSGDGHRPSWRSNSSSSIGSVPSPRSEQNDPDIIDLTSDGEDSNHAVDKISSMFDQQASVNSDIDTASTGVKTQLSSQQAECTASTSFQPASKFALEKEEEIRNSILMDINKQKQIIATVKMSSLPDKGEKLRSKMEDLQRALKDVDQRIAKLKSAVNGQPQFIKIPSTIPGGQPQIVQVQSSVAGSSQPQIVEIPSTVPGGQPQIVKLQPSVAGGQPQVVRYTAGSVQPNSVHVPHNPQGLKQTSILPHTATIPPHILQQLYAADDMGLGKTLTMISLILKQREARQGDVNEEEGVWHNREKQLEKCKFLTTLSLYTLRIAENDVVLTTYNLVGKEVGAPEGGAEEPVKDEPDQDDGKESGESREKEPNLLRIAWERIILDEAHNIKNHKSLTARAVSRLRAGVRWAMTGTPIQNELLDIYSLLRFLRCSPFDEYKVWKRQVDTGKGL</sequence>
<dbReference type="InterPro" id="IPR050628">
    <property type="entry name" value="SNF2_RAD54_helicase_TF"/>
</dbReference>
<keyword evidence="2" id="KW-0378">Hydrolase</keyword>
<keyword evidence="8" id="KW-1185">Reference proteome</keyword>
<evidence type="ECO:0000256" key="5">
    <source>
        <dbReference type="SAM" id="MobiDB-lite"/>
    </source>
</evidence>
<dbReference type="InterPro" id="IPR014001">
    <property type="entry name" value="Helicase_ATP-bd"/>
</dbReference>
<dbReference type="SMART" id="SM00487">
    <property type="entry name" value="DEXDc"/>
    <property type="match status" value="1"/>
</dbReference>
<dbReference type="PANTHER" id="PTHR45626">
    <property type="entry name" value="TRANSCRIPTION TERMINATION FACTOR 2-RELATED"/>
    <property type="match status" value="1"/>
</dbReference>
<feature type="compositionally biased region" description="Basic and acidic residues" evidence="5">
    <location>
        <begin position="80"/>
        <end position="93"/>
    </location>
</feature>
<comment type="caution">
    <text evidence="7">The sequence shown here is derived from an EMBL/GenBank/DDBJ whole genome shotgun (WGS) entry which is preliminary data.</text>
</comment>
<feature type="compositionally biased region" description="Basic and acidic residues" evidence="5">
    <location>
        <begin position="110"/>
        <end position="139"/>
    </location>
</feature>
<dbReference type="Pfam" id="PF00176">
    <property type="entry name" value="SNF2-rel_dom"/>
    <property type="match status" value="1"/>
</dbReference>
<evidence type="ECO:0000313" key="7">
    <source>
        <dbReference type="EMBL" id="KAJ8316995.1"/>
    </source>
</evidence>
<dbReference type="PROSITE" id="PS51192">
    <property type="entry name" value="HELICASE_ATP_BIND_1"/>
    <property type="match status" value="1"/>
</dbReference>
<keyword evidence="4" id="KW-0175">Coiled coil</keyword>
<evidence type="ECO:0000313" key="8">
    <source>
        <dbReference type="Proteomes" id="UP001217089"/>
    </source>
</evidence>
<feature type="compositionally biased region" description="Acidic residues" evidence="5">
    <location>
        <begin position="274"/>
        <end position="286"/>
    </location>
</feature>
<evidence type="ECO:0000256" key="4">
    <source>
        <dbReference type="SAM" id="Coils"/>
    </source>
</evidence>
<dbReference type="EMBL" id="JARBDR010000246">
    <property type="protein sequence ID" value="KAJ8316995.1"/>
    <property type="molecule type" value="Genomic_DNA"/>
</dbReference>
<feature type="compositionally biased region" description="Basic and acidic residues" evidence="5">
    <location>
        <begin position="239"/>
        <end position="252"/>
    </location>
</feature>
<evidence type="ECO:0000256" key="3">
    <source>
        <dbReference type="ARBA" id="ARBA00022840"/>
    </source>
</evidence>
<name>A0ABQ9FMS9_TEGGR</name>